<evidence type="ECO:0000256" key="5">
    <source>
        <dbReference type="ARBA" id="ARBA00047590"/>
    </source>
</evidence>
<gene>
    <name evidence="8" type="ORF">ATO8_14167</name>
</gene>
<comment type="catalytic activity">
    <reaction evidence="5 7">
        <text>S-formylglutathione + H2O = formate + glutathione + H(+)</text>
        <dbReference type="Rhea" id="RHEA:14961"/>
        <dbReference type="ChEBI" id="CHEBI:15377"/>
        <dbReference type="ChEBI" id="CHEBI:15378"/>
        <dbReference type="ChEBI" id="CHEBI:15740"/>
        <dbReference type="ChEBI" id="CHEBI:57688"/>
        <dbReference type="ChEBI" id="CHEBI:57925"/>
        <dbReference type="EC" id="3.1.2.12"/>
    </reaction>
</comment>
<dbReference type="PATRIC" id="fig|1317118.6.peg.2913"/>
<keyword evidence="9" id="KW-1185">Reference proteome</keyword>
<sequence length="276" mass="30200">MDIVSQHRSFGGVQAVYSHPSNTCGCEMRFAAYLPPQAADRDVPVLWYLSGGAEGFDAAVARAGFQEHAARRGLAVIFPDVAPRGDSVARCGTAADDLGAGAGFYVNATRDPWRPNYRMYDYILHELRGLVLDHLPLEDRHGITGHAAGGHGALTLALRNSEMFESVTALAPVANPTSSEWGRRQLSTLLGSDETTWSVHDATLLLDELGWKGDILVDQGGDDAFLDLLRPQALAATMARRRQPGQVRIQKGYDHSFYFVNTFAGDHVQWHAERLN</sequence>
<comment type="caution">
    <text evidence="8">The sequence shown here is derived from an EMBL/GenBank/DDBJ whole genome shotgun (WGS) entry which is preliminary data.</text>
</comment>
<evidence type="ECO:0000256" key="4">
    <source>
        <dbReference type="ARBA" id="ARBA00022801"/>
    </source>
</evidence>
<dbReference type="STRING" id="1379903.ATO8_14167"/>
<dbReference type="RefSeq" id="WP_043845272.1">
    <property type="nucleotide sequence ID" value="NZ_AQQW01000008.1"/>
</dbReference>
<evidence type="ECO:0000313" key="9">
    <source>
        <dbReference type="Proteomes" id="UP000019063"/>
    </source>
</evidence>
<dbReference type="Pfam" id="PF00756">
    <property type="entry name" value="Esterase"/>
    <property type="match status" value="1"/>
</dbReference>
<proteinExistence type="inferred from homology"/>
<dbReference type="PANTHER" id="PTHR10061">
    <property type="entry name" value="S-FORMYLGLUTATHIONE HYDROLASE"/>
    <property type="match status" value="1"/>
</dbReference>
<accession>W4HHL8</accession>
<comment type="function">
    <text evidence="7">Serine hydrolase involved in the detoxification of formaldehyde.</text>
</comment>
<name>W4HHL8_9RHOB</name>
<dbReference type="GO" id="GO:0052689">
    <property type="term" value="F:carboxylic ester hydrolase activity"/>
    <property type="evidence" value="ECO:0007669"/>
    <property type="project" value="UniProtKB-KW"/>
</dbReference>
<evidence type="ECO:0000256" key="3">
    <source>
        <dbReference type="ARBA" id="ARBA00022487"/>
    </source>
</evidence>
<evidence type="ECO:0000256" key="2">
    <source>
        <dbReference type="ARBA" id="ARBA00012479"/>
    </source>
</evidence>
<organism evidence="8 9">
    <name type="scientific">Roseivivax marinus</name>
    <dbReference type="NCBI Taxonomy" id="1379903"/>
    <lineage>
        <taxon>Bacteria</taxon>
        <taxon>Pseudomonadati</taxon>
        <taxon>Pseudomonadota</taxon>
        <taxon>Alphaproteobacteria</taxon>
        <taxon>Rhodobacterales</taxon>
        <taxon>Roseobacteraceae</taxon>
        <taxon>Roseivivax</taxon>
    </lineage>
</organism>
<protein>
    <recommendedName>
        <fullName evidence="2 6">S-formylglutathione hydrolase</fullName>
        <ecNumber evidence="2 6">3.1.2.12</ecNumber>
    </recommendedName>
</protein>
<dbReference type="NCBIfam" id="TIGR02821">
    <property type="entry name" value="fghA_ester_D"/>
    <property type="match status" value="1"/>
</dbReference>
<dbReference type="InterPro" id="IPR014186">
    <property type="entry name" value="S-formylglutathione_hydrol"/>
</dbReference>
<keyword evidence="3 7" id="KW-0719">Serine esterase</keyword>
<dbReference type="Proteomes" id="UP000019063">
    <property type="component" value="Unassembled WGS sequence"/>
</dbReference>
<keyword evidence="4 7" id="KW-0378">Hydrolase</keyword>
<dbReference type="EC" id="3.1.2.12" evidence="2 6"/>
<dbReference type="InterPro" id="IPR029058">
    <property type="entry name" value="AB_hydrolase_fold"/>
</dbReference>
<dbReference type="Gene3D" id="3.40.50.1820">
    <property type="entry name" value="alpha/beta hydrolase"/>
    <property type="match status" value="1"/>
</dbReference>
<dbReference type="AlphaFoldDB" id="W4HHL8"/>
<evidence type="ECO:0000313" key="8">
    <source>
        <dbReference type="EMBL" id="ETW12247.1"/>
    </source>
</evidence>
<evidence type="ECO:0000256" key="7">
    <source>
        <dbReference type="RuleBase" id="RU363068"/>
    </source>
</evidence>
<dbReference type="SUPFAM" id="SSF53474">
    <property type="entry name" value="alpha/beta-Hydrolases"/>
    <property type="match status" value="1"/>
</dbReference>
<dbReference type="GO" id="GO:0046294">
    <property type="term" value="P:formaldehyde catabolic process"/>
    <property type="evidence" value="ECO:0007669"/>
    <property type="project" value="InterPro"/>
</dbReference>
<dbReference type="GO" id="GO:0018738">
    <property type="term" value="F:S-formylglutathione hydrolase activity"/>
    <property type="evidence" value="ECO:0007669"/>
    <property type="project" value="UniProtKB-UniRule"/>
</dbReference>
<comment type="similarity">
    <text evidence="1 7">Belongs to the esterase D family.</text>
</comment>
<dbReference type="InterPro" id="IPR000801">
    <property type="entry name" value="Esterase-like"/>
</dbReference>
<dbReference type="PANTHER" id="PTHR10061:SF0">
    <property type="entry name" value="S-FORMYLGLUTATHIONE HYDROLASE"/>
    <property type="match status" value="1"/>
</dbReference>
<dbReference type="EMBL" id="AQQW01000008">
    <property type="protein sequence ID" value="ETW12247.1"/>
    <property type="molecule type" value="Genomic_DNA"/>
</dbReference>
<evidence type="ECO:0000256" key="6">
    <source>
        <dbReference type="NCBIfam" id="TIGR02821"/>
    </source>
</evidence>
<dbReference type="eggNOG" id="COG0627">
    <property type="taxonomic scope" value="Bacteria"/>
</dbReference>
<dbReference type="GO" id="GO:0005829">
    <property type="term" value="C:cytosol"/>
    <property type="evidence" value="ECO:0007669"/>
    <property type="project" value="TreeGrafter"/>
</dbReference>
<evidence type="ECO:0000256" key="1">
    <source>
        <dbReference type="ARBA" id="ARBA00005622"/>
    </source>
</evidence>
<reference evidence="8 9" key="1">
    <citation type="journal article" date="2014" name="Antonie Van Leeuwenhoek">
        <title>Roseivivax atlanticus sp. nov., isolated from surface seawater of the Atlantic Ocean.</title>
        <authorList>
            <person name="Li G."/>
            <person name="Lai Q."/>
            <person name="Liu X."/>
            <person name="Sun F."/>
            <person name="Shao Z."/>
        </authorList>
    </citation>
    <scope>NUCLEOTIDE SEQUENCE [LARGE SCALE GENOMIC DNA]</scope>
    <source>
        <strain evidence="8 9">22II-s10s</strain>
    </source>
</reference>